<dbReference type="PANTHER" id="PTHR43300">
    <property type="entry name" value="ACETYLTRANSFERASE"/>
    <property type="match status" value="1"/>
</dbReference>
<dbReference type="Proteomes" id="UP001231915">
    <property type="component" value="Unassembled WGS sequence"/>
</dbReference>
<dbReference type="SUPFAM" id="SSF51161">
    <property type="entry name" value="Trimeric LpxA-like enzymes"/>
    <property type="match status" value="1"/>
</dbReference>
<keyword evidence="2" id="KW-0808">Transferase</keyword>
<accession>A0ABT7ERF7</accession>
<comment type="similarity">
    <text evidence="1">Belongs to the transferase hexapeptide repeat family.</text>
</comment>
<sequence>MKSNKPVILIGGGGHAAGLAEIIQQQGREILAVVAPELSQSLQSLGSFTHYTSDDDVFKFRTDQVELVNAIGAMPYQVLRKAIFTRFKEQGYRFATVVADSAIVSPNTLLEEGVQVMQNAVICIGSSVRENTIINTSASIDHDCLIGANCHIAPGVTMSGQVNIEDGVHIATGANIINNITVGKNTIVGVGASVTADLQEGVIAFGSRLAIKEQRKL</sequence>
<reference evidence="5 6" key="1">
    <citation type="submission" date="2023-05" db="EMBL/GenBank/DDBJ databases">
        <title>Pseudoalteromonas ardens sp. nov., Pseudoalteromonas obscura sp. nov., and Pseudoalteromonas umbrosa sp. nov., isolated from the coral Montipora capitata.</title>
        <authorList>
            <person name="Thomas E.M."/>
            <person name="Smith E.M."/>
            <person name="Papke E."/>
            <person name="Shlafstein M.D."/>
            <person name="Oline D.K."/>
            <person name="Videau P."/>
            <person name="Saw J.H."/>
            <person name="Strangman W.K."/>
            <person name="Ushijima B."/>
        </authorList>
    </citation>
    <scope>NUCLEOTIDE SEQUENCE [LARGE SCALE GENOMIC DNA]</scope>
    <source>
        <strain evidence="5 6">P94</strain>
    </source>
</reference>
<keyword evidence="4" id="KW-0012">Acyltransferase</keyword>
<evidence type="ECO:0000256" key="3">
    <source>
        <dbReference type="ARBA" id="ARBA00022737"/>
    </source>
</evidence>
<name>A0ABT7ERF7_9GAMM</name>
<dbReference type="Gene3D" id="2.160.10.10">
    <property type="entry name" value="Hexapeptide repeat proteins"/>
    <property type="match status" value="1"/>
</dbReference>
<organism evidence="5 6">
    <name type="scientific">Pseudoalteromonas obscura</name>
    <dbReference type="NCBI Taxonomy" id="3048491"/>
    <lineage>
        <taxon>Bacteria</taxon>
        <taxon>Pseudomonadati</taxon>
        <taxon>Pseudomonadota</taxon>
        <taxon>Gammaproteobacteria</taxon>
        <taxon>Alteromonadales</taxon>
        <taxon>Pseudoalteromonadaceae</taxon>
        <taxon>Pseudoalteromonas</taxon>
    </lineage>
</organism>
<dbReference type="Gene3D" id="3.40.50.20">
    <property type="match status" value="1"/>
</dbReference>
<evidence type="ECO:0000256" key="1">
    <source>
        <dbReference type="ARBA" id="ARBA00007274"/>
    </source>
</evidence>
<keyword evidence="6" id="KW-1185">Reference proteome</keyword>
<evidence type="ECO:0000313" key="6">
    <source>
        <dbReference type="Proteomes" id="UP001231915"/>
    </source>
</evidence>
<evidence type="ECO:0000313" key="5">
    <source>
        <dbReference type="EMBL" id="MDK2597583.1"/>
    </source>
</evidence>
<dbReference type="NCBIfam" id="TIGR03570">
    <property type="entry name" value="NeuD_NnaD"/>
    <property type="match status" value="1"/>
</dbReference>
<dbReference type="Pfam" id="PF00132">
    <property type="entry name" value="Hexapep"/>
    <property type="match status" value="1"/>
</dbReference>
<dbReference type="InterPro" id="IPR020019">
    <property type="entry name" value="AcTrfase_PglD-like"/>
</dbReference>
<dbReference type="InterPro" id="IPR011004">
    <property type="entry name" value="Trimer_LpxA-like_sf"/>
</dbReference>
<proteinExistence type="inferred from homology"/>
<dbReference type="PANTHER" id="PTHR43300:SF7">
    <property type="entry name" value="UDP-N-ACETYLBACILLOSAMINE N-ACETYLTRANSFERASE"/>
    <property type="match status" value="1"/>
</dbReference>
<protein>
    <submittedName>
        <fullName evidence="5">NeuD/PglB/VioB family sugar acetyltransferase</fullName>
    </submittedName>
</protein>
<gene>
    <name evidence="5" type="ORF">QNM18_21210</name>
</gene>
<comment type="caution">
    <text evidence="5">The sequence shown here is derived from an EMBL/GenBank/DDBJ whole genome shotgun (WGS) entry which is preliminary data.</text>
</comment>
<dbReference type="RefSeq" id="WP_284138371.1">
    <property type="nucleotide sequence ID" value="NZ_JASJUT010000011.1"/>
</dbReference>
<keyword evidence="3" id="KW-0677">Repeat</keyword>
<dbReference type="InterPro" id="IPR001451">
    <property type="entry name" value="Hexapep"/>
</dbReference>
<dbReference type="InterPro" id="IPR050179">
    <property type="entry name" value="Trans_hexapeptide_repeat"/>
</dbReference>
<dbReference type="InterPro" id="IPR018357">
    <property type="entry name" value="Hexapep_transf_CS"/>
</dbReference>
<dbReference type="EMBL" id="JASJUT010000011">
    <property type="protein sequence ID" value="MDK2597583.1"/>
    <property type="molecule type" value="Genomic_DNA"/>
</dbReference>
<evidence type="ECO:0000256" key="4">
    <source>
        <dbReference type="ARBA" id="ARBA00023315"/>
    </source>
</evidence>
<evidence type="ECO:0000256" key="2">
    <source>
        <dbReference type="ARBA" id="ARBA00022679"/>
    </source>
</evidence>
<dbReference type="CDD" id="cd03360">
    <property type="entry name" value="LbH_AT_putative"/>
    <property type="match status" value="1"/>
</dbReference>
<dbReference type="PROSITE" id="PS00101">
    <property type="entry name" value="HEXAPEP_TRANSFERASES"/>
    <property type="match status" value="1"/>
</dbReference>